<proteinExistence type="predicted"/>
<dbReference type="InterPro" id="IPR042529">
    <property type="entry name" value="IF_2B-like_C"/>
</dbReference>
<dbReference type="GO" id="GO:0005829">
    <property type="term" value="C:cytosol"/>
    <property type="evidence" value="ECO:0007669"/>
    <property type="project" value="UniProtKB-SubCell"/>
</dbReference>
<dbReference type="PANTHER" id="PTHR45859">
    <property type="entry name" value="TRANSLATION INITIATION FACTOR EIF-2B SUBUNIT BETA"/>
    <property type="match status" value="1"/>
</dbReference>
<comment type="subcellular location">
    <subcellularLocation>
        <location evidence="1">Cytoplasm</location>
        <location evidence="1">Cytosol</location>
    </subcellularLocation>
</comment>
<evidence type="ECO:0000256" key="7">
    <source>
        <dbReference type="ARBA" id="ARBA00046432"/>
    </source>
</evidence>
<evidence type="ECO:0000256" key="2">
    <source>
        <dbReference type="ARBA" id="ARBA00022490"/>
    </source>
</evidence>
<dbReference type="GO" id="GO:0003743">
    <property type="term" value="F:translation initiation factor activity"/>
    <property type="evidence" value="ECO:0007669"/>
    <property type="project" value="UniProtKB-KW"/>
</dbReference>
<sequence>NVLNMLDKKPYKEIISHFDNAQEKINQHVLKIIKNRDVIFTHCHSTNVVNSLINAKKKGRKFQVYNTETRPLYQGRKTAQELRRAGIKDVYSKTFGKKRTTFNLIKACVDALKKTNL</sequence>
<dbReference type="GO" id="GO:0003735">
    <property type="term" value="F:structural constituent of ribosome"/>
    <property type="evidence" value="ECO:0007669"/>
    <property type="project" value="InterPro"/>
</dbReference>
<dbReference type="GO" id="GO:0005840">
    <property type="term" value="C:ribosome"/>
    <property type="evidence" value="ECO:0007669"/>
    <property type="project" value="InterPro"/>
</dbReference>
<dbReference type="AlphaFoldDB" id="X1LES6"/>
<feature type="non-terminal residue" evidence="8">
    <location>
        <position position="1"/>
    </location>
</feature>
<reference evidence="8" key="1">
    <citation type="journal article" date="2014" name="Front. Microbiol.">
        <title>High frequency of phylogenetically diverse reductive dehalogenase-homologous genes in deep subseafloor sedimentary metagenomes.</title>
        <authorList>
            <person name="Kawai M."/>
            <person name="Futagami T."/>
            <person name="Toyoda A."/>
            <person name="Takaki Y."/>
            <person name="Nishi S."/>
            <person name="Hori S."/>
            <person name="Arai W."/>
            <person name="Tsubouchi T."/>
            <person name="Morono Y."/>
            <person name="Uchiyama I."/>
            <person name="Ito T."/>
            <person name="Fujiyama A."/>
            <person name="Inagaki F."/>
            <person name="Takami H."/>
        </authorList>
    </citation>
    <scope>NUCLEOTIDE SEQUENCE</scope>
    <source>
        <strain evidence="8">Expedition CK06-06</strain>
    </source>
</reference>
<evidence type="ECO:0000256" key="1">
    <source>
        <dbReference type="ARBA" id="ARBA00004514"/>
    </source>
</evidence>
<dbReference type="PANTHER" id="PTHR45859:SF1">
    <property type="entry name" value="TRANSLATION INITIATION FACTOR EIF-2B SUBUNIT BETA"/>
    <property type="match status" value="1"/>
</dbReference>
<accession>X1LES6</accession>
<dbReference type="GO" id="GO:0005085">
    <property type="term" value="F:guanyl-nucleotide exchange factor activity"/>
    <property type="evidence" value="ECO:0007669"/>
    <property type="project" value="TreeGrafter"/>
</dbReference>
<dbReference type="GO" id="GO:0005851">
    <property type="term" value="C:eukaryotic translation initiation factor 2B complex"/>
    <property type="evidence" value="ECO:0007669"/>
    <property type="project" value="TreeGrafter"/>
</dbReference>
<evidence type="ECO:0000256" key="3">
    <source>
        <dbReference type="ARBA" id="ARBA00022540"/>
    </source>
</evidence>
<evidence type="ECO:0000256" key="5">
    <source>
        <dbReference type="ARBA" id="ARBA00044122"/>
    </source>
</evidence>
<organism evidence="8">
    <name type="scientific">marine sediment metagenome</name>
    <dbReference type="NCBI Taxonomy" id="412755"/>
    <lineage>
        <taxon>unclassified sequences</taxon>
        <taxon>metagenomes</taxon>
        <taxon>ecological metagenomes</taxon>
    </lineage>
</organism>
<dbReference type="EMBL" id="BARV01005799">
    <property type="protein sequence ID" value="GAI17822.1"/>
    <property type="molecule type" value="Genomic_DNA"/>
</dbReference>
<evidence type="ECO:0000256" key="4">
    <source>
        <dbReference type="ARBA" id="ARBA00022917"/>
    </source>
</evidence>
<dbReference type="InterPro" id="IPR000649">
    <property type="entry name" value="IF-2B-related"/>
</dbReference>
<evidence type="ECO:0000256" key="6">
    <source>
        <dbReference type="ARBA" id="ARBA00044228"/>
    </source>
</evidence>
<protein>
    <recommendedName>
        <fullName evidence="5">Translation initiation factor eIF2B subunit beta</fullName>
    </recommendedName>
    <alternativeName>
        <fullName evidence="6">eIF2B GDP-GTP exchange factor subunit beta</fullName>
    </alternativeName>
</protein>
<dbReference type="Gene3D" id="3.40.50.10470">
    <property type="entry name" value="Translation initiation factor eif-2b, domain 2"/>
    <property type="match status" value="1"/>
</dbReference>
<keyword evidence="4" id="KW-0648">Protein biosynthesis</keyword>
<comment type="subunit">
    <text evidence="7">Component of the translation initiation factor 2B (eIF2B) complex which is a heterodecamer of two sets of five different subunits: alpha, beta, gamma, delta and epsilon. Subunits alpha, beta and delta comprise a regulatory subcomplex and subunits epsilon and gamma comprise a catalytic subcomplex. Within the complex, the hexameric regulatory complex resides at the center, with the two heterodimeric catalytic subcomplexes bound on opposite sides.</text>
</comment>
<dbReference type="InterPro" id="IPR037171">
    <property type="entry name" value="NagB/RpiA_transferase-like"/>
</dbReference>
<name>X1LES6_9ZZZZ</name>
<comment type="caution">
    <text evidence="8">The sequence shown here is derived from an EMBL/GenBank/DDBJ whole genome shotgun (WGS) entry which is preliminary data.</text>
</comment>
<keyword evidence="2" id="KW-0963">Cytoplasm</keyword>
<keyword evidence="3" id="KW-0396">Initiation factor</keyword>
<dbReference type="SUPFAM" id="SSF100950">
    <property type="entry name" value="NagB/RpiA/CoA transferase-like"/>
    <property type="match status" value="1"/>
</dbReference>
<dbReference type="InterPro" id="IPR051855">
    <property type="entry name" value="eIF2B_beta_subunit"/>
</dbReference>
<gene>
    <name evidence="8" type="ORF">S06H3_11783</name>
</gene>
<evidence type="ECO:0000313" key="8">
    <source>
        <dbReference type="EMBL" id="GAI17822.1"/>
    </source>
</evidence>
<dbReference type="Pfam" id="PF01008">
    <property type="entry name" value="IF-2B"/>
    <property type="match status" value="1"/>
</dbReference>